<protein>
    <submittedName>
        <fullName evidence="2">Rad60-SLD domain-containing protein</fullName>
    </submittedName>
</protein>
<evidence type="ECO:0000313" key="1">
    <source>
        <dbReference type="Proteomes" id="UP000095287"/>
    </source>
</evidence>
<organism evidence="1 2">
    <name type="scientific">Steinernema glaseri</name>
    <dbReference type="NCBI Taxonomy" id="37863"/>
    <lineage>
        <taxon>Eukaryota</taxon>
        <taxon>Metazoa</taxon>
        <taxon>Ecdysozoa</taxon>
        <taxon>Nematoda</taxon>
        <taxon>Chromadorea</taxon>
        <taxon>Rhabditida</taxon>
        <taxon>Tylenchina</taxon>
        <taxon>Panagrolaimomorpha</taxon>
        <taxon>Strongyloidoidea</taxon>
        <taxon>Steinernematidae</taxon>
        <taxon>Steinernema</taxon>
    </lineage>
</organism>
<sequence>MDRVPVAFIEEVLLMIDYVSHWVKAGEAKKLSSNWGEMAKRKSSKKEVRLNVYLTNDKEAVFSVTHYYRNVPLVDLDKVIVDNMCVKDGEEAEAEEQYHPLTEANFQLLRRHLSRGNPCTIELECKERQRHPLLQQLCLAPTRLSRIRLFHEMPIPVEALTRSVKRGTLRWFGSDSSLKITPEVHSALLKFVASNQMDHMSFEVQEDSPVSYETLLAGVVYAFLSGQKTEGFHFFVDSDTSEIVAPLREVGMQNNVEFVAARRCYINVFRKERQRRV</sequence>
<evidence type="ECO:0000313" key="2">
    <source>
        <dbReference type="WBParaSite" id="L893_g2884.t2"/>
    </source>
</evidence>
<name>A0A1I7ZQ87_9BILA</name>
<accession>A0A1I7ZQ87</accession>
<dbReference type="WBParaSite" id="L893_g2884.t2">
    <property type="protein sequence ID" value="L893_g2884.t2"/>
    <property type="gene ID" value="L893_g2884"/>
</dbReference>
<proteinExistence type="predicted"/>
<dbReference type="Proteomes" id="UP000095287">
    <property type="component" value="Unplaced"/>
</dbReference>
<dbReference type="AlphaFoldDB" id="A0A1I7ZQ87"/>
<keyword evidence="1" id="KW-1185">Reference proteome</keyword>
<reference evidence="2" key="1">
    <citation type="submission" date="2016-11" db="UniProtKB">
        <authorList>
            <consortium name="WormBaseParasite"/>
        </authorList>
    </citation>
    <scope>IDENTIFICATION</scope>
</reference>